<evidence type="ECO:0000313" key="2">
    <source>
        <dbReference type="Proteomes" id="UP000198891"/>
    </source>
</evidence>
<dbReference type="EMBL" id="FNPZ01000004">
    <property type="protein sequence ID" value="SDZ39687.1"/>
    <property type="molecule type" value="Genomic_DNA"/>
</dbReference>
<organism evidence="1 2">
    <name type="scientific">Herbiconiux ginsengi</name>
    <dbReference type="NCBI Taxonomy" id="381665"/>
    <lineage>
        <taxon>Bacteria</taxon>
        <taxon>Bacillati</taxon>
        <taxon>Actinomycetota</taxon>
        <taxon>Actinomycetes</taxon>
        <taxon>Micrococcales</taxon>
        <taxon>Microbacteriaceae</taxon>
        <taxon>Herbiconiux</taxon>
    </lineage>
</organism>
<gene>
    <name evidence="1" type="ORF">SAMN05216554_3542</name>
</gene>
<accession>A0A1H3SPN5</accession>
<protein>
    <submittedName>
        <fullName evidence="1">Uncharacterized protein</fullName>
    </submittedName>
</protein>
<dbReference type="AlphaFoldDB" id="A0A1H3SPN5"/>
<reference evidence="1 2" key="1">
    <citation type="submission" date="2016-10" db="EMBL/GenBank/DDBJ databases">
        <authorList>
            <person name="de Groot N.N."/>
        </authorList>
    </citation>
    <scope>NUCLEOTIDE SEQUENCE [LARGE SCALE GENOMIC DNA]</scope>
    <source>
        <strain evidence="1 2">CGMCC 4.3491</strain>
    </source>
</reference>
<proteinExistence type="predicted"/>
<sequence length="117" mass="11992">MLGLVAAIFGGLLAMHSMSADHGLDSSMIGMGHENQVVASSATAQSDQAGLHISPSMAMLACILALLTADAIAAASPPSPVRPLDLPETRLLVHLRSPGWGFSLPPPSLVVLSISRT</sequence>
<keyword evidence="2" id="KW-1185">Reference proteome</keyword>
<dbReference type="Proteomes" id="UP000198891">
    <property type="component" value="Unassembled WGS sequence"/>
</dbReference>
<name>A0A1H3SPN5_9MICO</name>
<evidence type="ECO:0000313" key="1">
    <source>
        <dbReference type="EMBL" id="SDZ39687.1"/>
    </source>
</evidence>